<feature type="compositionally biased region" description="Basic residues" evidence="1">
    <location>
        <begin position="285"/>
        <end position="298"/>
    </location>
</feature>
<organism evidence="2 3">
    <name type="scientific">Anopheles maculatus</name>
    <dbReference type="NCBI Taxonomy" id="74869"/>
    <lineage>
        <taxon>Eukaryota</taxon>
        <taxon>Metazoa</taxon>
        <taxon>Ecdysozoa</taxon>
        <taxon>Arthropoda</taxon>
        <taxon>Hexapoda</taxon>
        <taxon>Insecta</taxon>
        <taxon>Pterygota</taxon>
        <taxon>Neoptera</taxon>
        <taxon>Endopterygota</taxon>
        <taxon>Diptera</taxon>
        <taxon>Nematocera</taxon>
        <taxon>Culicoidea</taxon>
        <taxon>Culicidae</taxon>
        <taxon>Anophelinae</taxon>
        <taxon>Anopheles</taxon>
        <taxon>Anopheles maculatus group</taxon>
    </lineage>
</organism>
<feature type="compositionally biased region" description="Low complexity" evidence="1">
    <location>
        <begin position="150"/>
        <end position="163"/>
    </location>
</feature>
<dbReference type="VEuPathDB" id="VectorBase:AMAM006382"/>
<name>A0A182SGM4_9DIPT</name>
<feature type="region of interest" description="Disordered" evidence="1">
    <location>
        <begin position="149"/>
        <end position="236"/>
    </location>
</feature>
<dbReference type="Proteomes" id="UP000075901">
    <property type="component" value="Unassembled WGS sequence"/>
</dbReference>
<dbReference type="EnsemblMetazoa" id="AMAM006382-RA">
    <property type="protein sequence ID" value="AMAM006382-PA"/>
    <property type="gene ID" value="AMAM006382"/>
</dbReference>
<feature type="compositionally biased region" description="Polar residues" evidence="1">
    <location>
        <begin position="268"/>
        <end position="284"/>
    </location>
</feature>
<feature type="region of interest" description="Disordered" evidence="1">
    <location>
        <begin position="268"/>
        <end position="298"/>
    </location>
</feature>
<feature type="compositionally biased region" description="Acidic residues" evidence="1">
    <location>
        <begin position="213"/>
        <end position="235"/>
    </location>
</feature>
<dbReference type="AlphaFoldDB" id="A0A182SGM4"/>
<feature type="compositionally biased region" description="Polar residues" evidence="1">
    <location>
        <begin position="180"/>
        <end position="189"/>
    </location>
</feature>
<protein>
    <submittedName>
        <fullName evidence="2">Uncharacterized protein</fullName>
    </submittedName>
</protein>
<proteinExistence type="predicted"/>
<keyword evidence="3" id="KW-1185">Reference proteome</keyword>
<reference evidence="2" key="2">
    <citation type="submission" date="2020-05" db="UniProtKB">
        <authorList>
            <consortium name="EnsemblMetazoa"/>
        </authorList>
    </citation>
    <scope>IDENTIFICATION</scope>
    <source>
        <strain evidence="2">maculatus3</strain>
    </source>
</reference>
<evidence type="ECO:0000313" key="2">
    <source>
        <dbReference type="EnsemblMetazoa" id="AMAM006382-PA"/>
    </source>
</evidence>
<evidence type="ECO:0000313" key="3">
    <source>
        <dbReference type="Proteomes" id="UP000075901"/>
    </source>
</evidence>
<reference evidence="3" key="1">
    <citation type="submission" date="2013-09" db="EMBL/GenBank/DDBJ databases">
        <title>The Genome Sequence of Anopheles maculatus species B.</title>
        <authorList>
            <consortium name="The Broad Institute Genomics Platform"/>
            <person name="Neafsey D.E."/>
            <person name="Besansky N."/>
            <person name="Howell P."/>
            <person name="Walton C."/>
            <person name="Young S.K."/>
            <person name="Zeng Q."/>
            <person name="Gargeya S."/>
            <person name="Fitzgerald M."/>
            <person name="Haas B."/>
            <person name="Abouelleil A."/>
            <person name="Allen A.W."/>
            <person name="Alvarado L."/>
            <person name="Arachchi H.M."/>
            <person name="Berlin A.M."/>
            <person name="Chapman S.B."/>
            <person name="Gainer-Dewar J."/>
            <person name="Goldberg J."/>
            <person name="Griggs A."/>
            <person name="Gujja S."/>
            <person name="Hansen M."/>
            <person name="Howarth C."/>
            <person name="Imamovic A."/>
            <person name="Ireland A."/>
            <person name="Larimer J."/>
            <person name="McCowan C."/>
            <person name="Murphy C."/>
            <person name="Pearson M."/>
            <person name="Poon T.W."/>
            <person name="Priest M."/>
            <person name="Roberts A."/>
            <person name="Saif S."/>
            <person name="Shea T."/>
            <person name="Sisk P."/>
            <person name="Sykes S."/>
            <person name="Wortman J."/>
            <person name="Nusbaum C."/>
            <person name="Birren B."/>
        </authorList>
    </citation>
    <scope>NUCLEOTIDE SEQUENCE [LARGE SCALE GENOMIC DNA]</scope>
    <source>
        <strain evidence="3">maculatus3</strain>
    </source>
</reference>
<evidence type="ECO:0000256" key="1">
    <source>
        <dbReference type="SAM" id="MobiDB-lite"/>
    </source>
</evidence>
<sequence length="298" mass="34118">ASVDKTKPYALATPATHTRLLPSSPHHNRQEQSQHKPPHQKPIGFAPVVPYRYHNHHRYRHDHQHHYHNRNHNSQGASGQTALITPLMGQGNHSSAAGLTVTPTATTTNTTNHSILAGVASRGDYHSTIVPAVASSASRLHWQRPATNSNTTAATYKRTNTTTVGASTERTLRMDHHRQLQPNKQTTGGERQHQVHRSRIIHIIEHRSSSTDCGDEEEEEEQEEGEGEVEEEEKEAESVEYFIDIFHWVREQRHQPLQYQYQRSLSLGRQRNLRSTTGQQQPSSYHHRRRRARRQSNY</sequence>
<feature type="region of interest" description="Disordered" evidence="1">
    <location>
        <begin position="1"/>
        <end position="46"/>
    </location>
</feature>
<accession>A0A182SGM4</accession>